<dbReference type="Pfam" id="PF13646">
    <property type="entry name" value="HEAT_2"/>
    <property type="match status" value="1"/>
</dbReference>
<comment type="caution">
    <text evidence="2">The sequence shown here is derived from an EMBL/GenBank/DDBJ whole genome shotgun (WGS) entry which is preliminary data.</text>
</comment>
<evidence type="ECO:0000313" key="3">
    <source>
        <dbReference type="Proteomes" id="UP000619761"/>
    </source>
</evidence>
<reference evidence="3" key="1">
    <citation type="journal article" date="2019" name="Int. J. Syst. Evol. Microbiol.">
        <title>The Global Catalogue of Microorganisms (GCM) 10K type strain sequencing project: providing services to taxonomists for standard genome sequencing and annotation.</title>
        <authorList>
            <consortium name="The Broad Institute Genomics Platform"/>
            <consortium name="The Broad Institute Genome Sequencing Center for Infectious Disease"/>
            <person name="Wu L."/>
            <person name="Ma J."/>
        </authorList>
    </citation>
    <scope>NUCLEOTIDE SEQUENCE [LARGE SCALE GENOMIC DNA]</scope>
    <source>
        <strain evidence="3">KCTC 32239</strain>
    </source>
</reference>
<dbReference type="InterPro" id="IPR016024">
    <property type="entry name" value="ARM-type_fold"/>
</dbReference>
<dbReference type="InterPro" id="IPR011989">
    <property type="entry name" value="ARM-like"/>
</dbReference>
<organism evidence="2 3">
    <name type="scientific">Cellvibrio zantedeschiae</name>
    <dbReference type="NCBI Taxonomy" id="1237077"/>
    <lineage>
        <taxon>Bacteria</taxon>
        <taxon>Pseudomonadati</taxon>
        <taxon>Pseudomonadota</taxon>
        <taxon>Gammaproteobacteria</taxon>
        <taxon>Cellvibrionales</taxon>
        <taxon>Cellvibrionaceae</taxon>
        <taxon>Cellvibrio</taxon>
    </lineage>
</organism>
<name>A0ABQ3AQK7_9GAMM</name>
<dbReference type="RefSeq" id="WP_189415931.1">
    <property type="nucleotide sequence ID" value="NZ_BMYZ01000001.1"/>
</dbReference>
<feature type="signal peptide" evidence="1">
    <location>
        <begin position="1"/>
        <end position="31"/>
    </location>
</feature>
<dbReference type="SUPFAM" id="SSF48371">
    <property type="entry name" value="ARM repeat"/>
    <property type="match status" value="1"/>
</dbReference>
<gene>
    <name evidence="2" type="ORF">GCM10011613_05620</name>
</gene>
<protein>
    <recommendedName>
        <fullName evidence="4">HEAT repeat domain-containing protein</fullName>
    </recommendedName>
</protein>
<keyword evidence="3" id="KW-1185">Reference proteome</keyword>
<keyword evidence="1" id="KW-0732">Signal</keyword>
<evidence type="ECO:0000313" key="2">
    <source>
        <dbReference type="EMBL" id="GGY64705.1"/>
    </source>
</evidence>
<dbReference type="Gene3D" id="1.25.10.10">
    <property type="entry name" value="Leucine-rich Repeat Variant"/>
    <property type="match status" value="1"/>
</dbReference>
<dbReference type="EMBL" id="BMYZ01000001">
    <property type="protein sequence ID" value="GGY64705.1"/>
    <property type="molecule type" value="Genomic_DNA"/>
</dbReference>
<dbReference type="Proteomes" id="UP000619761">
    <property type="component" value="Unassembled WGS sequence"/>
</dbReference>
<proteinExistence type="predicted"/>
<evidence type="ECO:0000256" key="1">
    <source>
        <dbReference type="SAM" id="SignalP"/>
    </source>
</evidence>
<accession>A0ABQ3AQK7</accession>
<evidence type="ECO:0008006" key="4">
    <source>
        <dbReference type="Google" id="ProtNLM"/>
    </source>
</evidence>
<sequence>MSTPPKIGSIKPLVAAAFAGALLAFSAQLFIADDSDQTQKILVMENRIRALEALLDQKDQQLKNTNWLSLQSRSTTNSNGVAAKLARTANSDLSSSLDENAQYGTAVAIDSGQMLKNLGTRSIDDPRSFTEKVSDLLAQDASQEKVAIVSKGIFDMANDRENLPDYALQSLYTKQSDPDVKRVIAQVLSQRGNNALMENHLSDARTQLKSDDPTARQHALQNLAKTHYVNAVSVIAPMLHDADINVRLDALLAMRATGNQSHLALVEKLVNDPDPNISSLAIDVAGHLRNLSDSARTTLSSADIAAELPIIPHP</sequence>
<feature type="chain" id="PRO_5046729623" description="HEAT repeat domain-containing protein" evidence="1">
    <location>
        <begin position="32"/>
        <end position="314"/>
    </location>
</feature>